<evidence type="ECO:0000313" key="2">
    <source>
        <dbReference type="EMBL" id="KAK6780220.1"/>
    </source>
</evidence>
<organism evidence="2 3">
    <name type="scientific">Solanum bulbocastanum</name>
    <name type="common">Wild potato</name>
    <dbReference type="NCBI Taxonomy" id="147425"/>
    <lineage>
        <taxon>Eukaryota</taxon>
        <taxon>Viridiplantae</taxon>
        <taxon>Streptophyta</taxon>
        <taxon>Embryophyta</taxon>
        <taxon>Tracheophyta</taxon>
        <taxon>Spermatophyta</taxon>
        <taxon>Magnoliopsida</taxon>
        <taxon>eudicotyledons</taxon>
        <taxon>Gunneridae</taxon>
        <taxon>Pentapetalae</taxon>
        <taxon>asterids</taxon>
        <taxon>lamiids</taxon>
        <taxon>Solanales</taxon>
        <taxon>Solanaceae</taxon>
        <taxon>Solanoideae</taxon>
        <taxon>Solaneae</taxon>
        <taxon>Solanum</taxon>
    </lineage>
</organism>
<feature type="region of interest" description="Disordered" evidence="1">
    <location>
        <begin position="1"/>
        <end position="33"/>
    </location>
</feature>
<accession>A0AAN8Y572</accession>
<comment type="caution">
    <text evidence="2">The sequence shown here is derived from an EMBL/GenBank/DDBJ whole genome shotgun (WGS) entry which is preliminary data.</text>
</comment>
<proteinExistence type="predicted"/>
<sequence length="87" mass="9808">MTNQSSAKAKAKKDVPSSSKANIEKTLNEKGKKSCSCNFSTYFIQERIDWSALDAYKDTETGELLESHHLFEVEFVQDIMQQGSKSL</sequence>
<evidence type="ECO:0000256" key="1">
    <source>
        <dbReference type="SAM" id="MobiDB-lite"/>
    </source>
</evidence>
<reference evidence="2 3" key="1">
    <citation type="submission" date="2024-02" db="EMBL/GenBank/DDBJ databases">
        <title>de novo genome assembly of Solanum bulbocastanum strain 11H21.</title>
        <authorList>
            <person name="Hosaka A.J."/>
        </authorList>
    </citation>
    <scope>NUCLEOTIDE SEQUENCE [LARGE SCALE GENOMIC DNA]</scope>
    <source>
        <tissue evidence="2">Young leaves</tissue>
    </source>
</reference>
<feature type="compositionally biased region" description="Basic and acidic residues" evidence="1">
    <location>
        <begin position="22"/>
        <end position="32"/>
    </location>
</feature>
<dbReference type="Proteomes" id="UP001371456">
    <property type="component" value="Unassembled WGS sequence"/>
</dbReference>
<evidence type="ECO:0000313" key="3">
    <source>
        <dbReference type="Proteomes" id="UP001371456"/>
    </source>
</evidence>
<gene>
    <name evidence="2" type="ORF">RDI58_022404</name>
</gene>
<dbReference type="AlphaFoldDB" id="A0AAN8Y572"/>
<dbReference type="EMBL" id="JBANQN010000009">
    <property type="protein sequence ID" value="KAK6780220.1"/>
    <property type="molecule type" value="Genomic_DNA"/>
</dbReference>
<protein>
    <submittedName>
        <fullName evidence="2">Uncharacterized protein</fullName>
    </submittedName>
</protein>
<keyword evidence="3" id="KW-1185">Reference proteome</keyword>
<name>A0AAN8Y572_SOLBU</name>